<sequence length="216" mass="23272">MTIQSVFSPAFARYGQILEGYDLQSLLEALKATEKPMNGTVYVPSDPLLERTGVFSALQDGFYGGMPLQMGYCNGFNAKLNCLEYHRSSEVNIPADDVVLLLAPLQALENGVLSTAGVEAFLVPAGAAVELYATTLHYAPCDGRPDAGFRVAIALPKGTNTQKRDFAAKTAEDRRLWAQNKWLLAHPDSPEAGQGAYVGLCGDNITVSGLRRNTIC</sequence>
<organism evidence="1 2">
    <name type="scientific">Lawsonibacter faecis</name>
    <dbReference type="NCBI Taxonomy" id="2763052"/>
    <lineage>
        <taxon>Bacteria</taxon>
        <taxon>Bacillati</taxon>
        <taxon>Bacillota</taxon>
        <taxon>Clostridia</taxon>
        <taxon>Eubacteriales</taxon>
        <taxon>Oscillospiraceae</taxon>
        <taxon>Lawsonibacter</taxon>
    </lineage>
</organism>
<accession>A0A8J6JNL7</accession>
<evidence type="ECO:0000313" key="2">
    <source>
        <dbReference type="Proteomes" id="UP000607645"/>
    </source>
</evidence>
<dbReference type="Proteomes" id="UP000607645">
    <property type="component" value="Unassembled WGS sequence"/>
</dbReference>
<keyword evidence="2" id="KW-1185">Reference proteome</keyword>
<dbReference type="Pfam" id="PF16161">
    <property type="entry name" value="DUF4867"/>
    <property type="match status" value="1"/>
</dbReference>
<evidence type="ECO:0000313" key="1">
    <source>
        <dbReference type="EMBL" id="MBC5737445.1"/>
    </source>
</evidence>
<dbReference type="AlphaFoldDB" id="A0A8J6JNL7"/>
<reference evidence="1" key="1">
    <citation type="submission" date="2020-08" db="EMBL/GenBank/DDBJ databases">
        <title>Genome public.</title>
        <authorList>
            <person name="Liu C."/>
            <person name="Sun Q."/>
        </authorList>
    </citation>
    <scope>NUCLEOTIDE SEQUENCE</scope>
    <source>
        <strain evidence="1">NSJ-52</strain>
    </source>
</reference>
<dbReference type="EMBL" id="JACOPQ010000007">
    <property type="protein sequence ID" value="MBC5737445.1"/>
    <property type="molecule type" value="Genomic_DNA"/>
</dbReference>
<gene>
    <name evidence="1" type="ORF">H8S62_10555</name>
</gene>
<comment type="caution">
    <text evidence="1">The sequence shown here is derived from an EMBL/GenBank/DDBJ whole genome shotgun (WGS) entry which is preliminary data.</text>
</comment>
<protein>
    <submittedName>
        <fullName evidence="1">DUF4867 family protein</fullName>
    </submittedName>
</protein>
<dbReference type="InterPro" id="IPR032358">
    <property type="entry name" value="DUF4867"/>
</dbReference>
<proteinExistence type="predicted"/>
<name>A0A8J6JNL7_9FIRM</name>